<gene>
    <name evidence="9" type="primary">HTP1</name>
    <name evidence="9" type="ORF">CERSUDRAFT_80799</name>
</gene>
<feature type="domain" description="Heme haloperoxidase family profile" evidence="8">
    <location>
        <begin position="43"/>
        <end position="248"/>
    </location>
</feature>
<evidence type="ECO:0000256" key="4">
    <source>
        <dbReference type="ARBA" id="ARBA00022723"/>
    </source>
</evidence>
<evidence type="ECO:0000259" key="8">
    <source>
        <dbReference type="PROSITE" id="PS51405"/>
    </source>
</evidence>
<dbReference type="PROSITE" id="PS51405">
    <property type="entry name" value="HEME_HALOPEROXIDASE"/>
    <property type="match status" value="1"/>
</dbReference>
<dbReference type="GO" id="GO:0046872">
    <property type="term" value="F:metal ion binding"/>
    <property type="evidence" value="ECO:0007669"/>
    <property type="project" value="UniProtKB-KW"/>
</dbReference>
<keyword evidence="4" id="KW-0479">Metal-binding</keyword>
<dbReference type="HOGENOM" id="CLU_050230_5_1_1"/>
<evidence type="ECO:0000256" key="7">
    <source>
        <dbReference type="ARBA" id="ARBA00025795"/>
    </source>
</evidence>
<sequence>MAPRLLRKVASIAVVVAVFATCLRSIMILDNETRPIDPMISRAQHPYVAPGVGDSRSPCPALNTLANHGYLPHNGRGMSQTDLIRAMRQGYDLSLPLASFIAWVGSFLLMQFKELSLTDLARHNCIEHNGSLGHADVKPSYEYAPTSPDAHYVRQMEHASSDGAVMTFDDFVRIRVKRDSQYSRPLDSVHEKIALGEISLVLGIFGGQNESVPVPWVEQWWMQERLPDDFIPDHTQGLLQTTITSMKLKSRIAQVEKNRPTIVGGSA</sequence>
<dbReference type="PANTHER" id="PTHR33577">
    <property type="entry name" value="STERIGMATOCYSTIN BIOSYNTHESIS PEROXIDASE STCC-RELATED"/>
    <property type="match status" value="1"/>
</dbReference>
<name>M2QVN4_CERS8</name>
<dbReference type="Pfam" id="PF01328">
    <property type="entry name" value="Peroxidase_2"/>
    <property type="match status" value="1"/>
</dbReference>
<dbReference type="Proteomes" id="UP000016930">
    <property type="component" value="Unassembled WGS sequence"/>
</dbReference>
<accession>M2QVN4</accession>
<evidence type="ECO:0000256" key="1">
    <source>
        <dbReference type="ARBA" id="ARBA00001970"/>
    </source>
</evidence>
<dbReference type="PANTHER" id="PTHR33577:SF9">
    <property type="entry name" value="PEROXIDASE STCC"/>
    <property type="match status" value="1"/>
</dbReference>
<protein>
    <submittedName>
        <fullName evidence="9">Heme-thiolate peroxidase</fullName>
    </submittedName>
</protein>
<proteinExistence type="inferred from homology"/>
<dbReference type="InterPro" id="IPR036851">
    <property type="entry name" value="Chloroperoxidase-like_sf"/>
</dbReference>
<dbReference type="AlphaFoldDB" id="M2QVN4"/>
<keyword evidence="2 9" id="KW-0575">Peroxidase</keyword>
<dbReference type="SUPFAM" id="SSF47571">
    <property type="entry name" value="Cloroperoxidase"/>
    <property type="match status" value="1"/>
</dbReference>
<dbReference type="Gene3D" id="1.10.489.10">
    <property type="entry name" value="Chloroperoxidase-like"/>
    <property type="match status" value="1"/>
</dbReference>
<evidence type="ECO:0000256" key="5">
    <source>
        <dbReference type="ARBA" id="ARBA00023002"/>
    </source>
</evidence>
<evidence type="ECO:0000313" key="9">
    <source>
        <dbReference type="EMBL" id="EMD41173.1"/>
    </source>
</evidence>
<dbReference type="EMBL" id="KB445792">
    <property type="protein sequence ID" value="EMD41173.1"/>
    <property type="molecule type" value="Genomic_DNA"/>
</dbReference>
<dbReference type="STRING" id="914234.M2QVN4"/>
<dbReference type="GO" id="GO:0004601">
    <property type="term" value="F:peroxidase activity"/>
    <property type="evidence" value="ECO:0007669"/>
    <property type="project" value="UniProtKB-KW"/>
</dbReference>
<dbReference type="OrthoDB" id="407298at2759"/>
<keyword evidence="3" id="KW-0349">Heme</keyword>
<evidence type="ECO:0000256" key="6">
    <source>
        <dbReference type="ARBA" id="ARBA00023004"/>
    </source>
</evidence>
<dbReference type="InterPro" id="IPR000028">
    <property type="entry name" value="Chloroperoxidase"/>
</dbReference>
<keyword evidence="10" id="KW-1185">Reference proteome</keyword>
<reference evidence="9 10" key="1">
    <citation type="journal article" date="2012" name="Proc. Natl. Acad. Sci. U.S.A.">
        <title>Comparative genomics of Ceriporiopsis subvermispora and Phanerochaete chrysosporium provide insight into selective ligninolysis.</title>
        <authorList>
            <person name="Fernandez-Fueyo E."/>
            <person name="Ruiz-Duenas F.J."/>
            <person name="Ferreira P."/>
            <person name="Floudas D."/>
            <person name="Hibbett D.S."/>
            <person name="Canessa P."/>
            <person name="Larrondo L.F."/>
            <person name="James T.Y."/>
            <person name="Seelenfreund D."/>
            <person name="Lobos S."/>
            <person name="Polanco R."/>
            <person name="Tello M."/>
            <person name="Honda Y."/>
            <person name="Watanabe T."/>
            <person name="Watanabe T."/>
            <person name="Ryu J.S."/>
            <person name="Kubicek C.P."/>
            <person name="Schmoll M."/>
            <person name="Gaskell J."/>
            <person name="Hammel K.E."/>
            <person name="St John F.J."/>
            <person name="Vanden Wymelenberg A."/>
            <person name="Sabat G."/>
            <person name="Splinter BonDurant S."/>
            <person name="Syed K."/>
            <person name="Yadav J.S."/>
            <person name="Doddapaneni H."/>
            <person name="Subramanian V."/>
            <person name="Lavin J.L."/>
            <person name="Oguiza J.A."/>
            <person name="Perez G."/>
            <person name="Pisabarro A.G."/>
            <person name="Ramirez L."/>
            <person name="Santoyo F."/>
            <person name="Master E."/>
            <person name="Coutinho P.M."/>
            <person name="Henrissat B."/>
            <person name="Lombard V."/>
            <person name="Magnuson J.K."/>
            <person name="Kuees U."/>
            <person name="Hori C."/>
            <person name="Igarashi K."/>
            <person name="Samejima M."/>
            <person name="Held B.W."/>
            <person name="Barry K.W."/>
            <person name="LaButti K.M."/>
            <person name="Lapidus A."/>
            <person name="Lindquist E.A."/>
            <person name="Lucas S.M."/>
            <person name="Riley R."/>
            <person name="Salamov A.A."/>
            <person name="Hoffmeister D."/>
            <person name="Schwenk D."/>
            <person name="Hadar Y."/>
            <person name="Yarden O."/>
            <person name="de Vries R.P."/>
            <person name="Wiebenga A."/>
            <person name="Stenlid J."/>
            <person name="Eastwood D."/>
            <person name="Grigoriev I.V."/>
            <person name="Berka R.M."/>
            <person name="Blanchette R.A."/>
            <person name="Kersten P."/>
            <person name="Martinez A.T."/>
            <person name="Vicuna R."/>
            <person name="Cullen D."/>
        </authorList>
    </citation>
    <scope>NUCLEOTIDE SEQUENCE [LARGE SCALE GENOMIC DNA]</scope>
    <source>
        <strain evidence="9 10">B</strain>
    </source>
</reference>
<keyword evidence="6" id="KW-0408">Iron</keyword>
<evidence type="ECO:0000313" key="10">
    <source>
        <dbReference type="Proteomes" id="UP000016930"/>
    </source>
</evidence>
<keyword evidence="5" id="KW-0560">Oxidoreductase</keyword>
<organism evidence="9 10">
    <name type="scientific">Ceriporiopsis subvermispora (strain B)</name>
    <name type="common">White-rot fungus</name>
    <name type="synonym">Gelatoporia subvermispora</name>
    <dbReference type="NCBI Taxonomy" id="914234"/>
    <lineage>
        <taxon>Eukaryota</taxon>
        <taxon>Fungi</taxon>
        <taxon>Dikarya</taxon>
        <taxon>Basidiomycota</taxon>
        <taxon>Agaricomycotina</taxon>
        <taxon>Agaricomycetes</taxon>
        <taxon>Polyporales</taxon>
        <taxon>Gelatoporiaceae</taxon>
        <taxon>Gelatoporia</taxon>
    </lineage>
</organism>
<comment type="similarity">
    <text evidence="7">Belongs to the chloroperoxidase family.</text>
</comment>
<evidence type="ECO:0000256" key="2">
    <source>
        <dbReference type="ARBA" id="ARBA00022559"/>
    </source>
</evidence>
<comment type="cofactor">
    <cofactor evidence="1">
        <name>heme b</name>
        <dbReference type="ChEBI" id="CHEBI:60344"/>
    </cofactor>
</comment>
<evidence type="ECO:0000256" key="3">
    <source>
        <dbReference type="ARBA" id="ARBA00022617"/>
    </source>
</evidence>